<comment type="similarity">
    <text evidence="3">In the N-terminal section; belongs to the ATPase B chain family.</text>
</comment>
<evidence type="ECO:0000256" key="11">
    <source>
        <dbReference type="ARBA" id="ARBA00023136"/>
    </source>
</evidence>
<evidence type="ECO:0000256" key="16">
    <source>
        <dbReference type="ARBA" id="ARBA00025830"/>
    </source>
</evidence>
<dbReference type="InterPro" id="IPR000711">
    <property type="entry name" value="ATPase_OSCP/dsu"/>
</dbReference>
<evidence type="ECO:0000256" key="18">
    <source>
        <dbReference type="HAMAP-Rule" id="MF_01416"/>
    </source>
</evidence>
<keyword evidence="18" id="KW-0139">CF(1)</keyword>
<dbReference type="HAMAP" id="MF_01398">
    <property type="entry name" value="ATP_synth_b_bprime"/>
    <property type="match status" value="1"/>
</dbReference>
<reference evidence="21" key="1">
    <citation type="submission" date="2022-08" db="EMBL/GenBank/DDBJ databases">
        <title>Mycobacterium kiyosense sp. nov., scotochromogenic slow-glowing species isolated from respiratory specimens.</title>
        <authorList>
            <person name="Fukano H."/>
            <person name="Kazumi Y."/>
            <person name="Sakagami N."/>
            <person name="Ato M."/>
            <person name="Mitarai S."/>
            <person name="Hoshino Y."/>
        </authorList>
    </citation>
    <scope>NUCLEOTIDE SEQUENCE</scope>
    <source>
        <strain evidence="21">1413</strain>
        <strain evidence="20">SRL2020-028</strain>
    </source>
</reference>
<dbReference type="Gene3D" id="1.10.520.20">
    <property type="entry name" value="N-terminal domain of the delta subunit of the F1F0-ATP synthase"/>
    <property type="match status" value="1"/>
</dbReference>
<evidence type="ECO:0000313" key="22">
    <source>
        <dbReference type="Proteomes" id="UP001064782"/>
    </source>
</evidence>
<dbReference type="Pfam" id="PF00213">
    <property type="entry name" value="OSCP"/>
    <property type="match status" value="1"/>
</dbReference>
<keyword evidence="10 17" id="KW-0406">Ion transport</keyword>
<keyword evidence="6 17" id="KW-0138">CF(0)</keyword>
<keyword evidence="22" id="KW-1185">Reference proteome</keyword>
<comment type="similarity">
    <text evidence="2">In the C-terminal section; belongs to the ATPase delta chain family.</text>
</comment>
<dbReference type="Proteomes" id="UP001165663">
    <property type="component" value="Unassembled WGS sequence"/>
</dbReference>
<evidence type="ECO:0000256" key="9">
    <source>
        <dbReference type="ARBA" id="ARBA00022989"/>
    </source>
</evidence>
<evidence type="ECO:0000256" key="3">
    <source>
        <dbReference type="ARBA" id="ARBA00010811"/>
    </source>
</evidence>
<dbReference type="PRINTS" id="PR00125">
    <property type="entry name" value="ATPASEDELTA"/>
</dbReference>
<dbReference type="HAMAP" id="MF_01416">
    <property type="entry name" value="ATP_synth_delta_bact"/>
    <property type="match status" value="1"/>
</dbReference>
<dbReference type="CDD" id="cd06503">
    <property type="entry name" value="ATP-synt_Fo_b"/>
    <property type="match status" value="1"/>
</dbReference>
<dbReference type="NCBIfam" id="NF009967">
    <property type="entry name" value="PRK13430.1"/>
    <property type="match status" value="1"/>
</dbReference>
<protein>
    <recommendedName>
        <fullName evidence="17 18">Multifunctional fusion protein</fullName>
    </recommendedName>
    <domain>
        <recommendedName>
            <fullName evidence="17">ATP synthase subunit b</fullName>
        </recommendedName>
        <alternativeName>
            <fullName evidence="17">ATP synthase F(0) sector subunit b</fullName>
        </alternativeName>
        <alternativeName>
            <fullName evidence="17">ATPase subunit I</fullName>
        </alternativeName>
        <alternativeName>
            <fullName evidence="17">F-type ATPase subunit b</fullName>
            <shortName evidence="17">F-ATPase subunit b</shortName>
        </alternativeName>
    </domain>
    <domain>
        <recommendedName>
            <fullName evidence="18">ATP synthase subunit delta</fullName>
        </recommendedName>
        <alternativeName>
            <fullName evidence="18">ATP synthase F(1) sector subunit delta</fullName>
        </alternativeName>
        <alternativeName>
            <fullName evidence="18">F-type ATPase subunit delta</fullName>
            <shortName evidence="18">F-ATPase subunit delta</shortName>
        </alternativeName>
    </domain>
</protein>
<evidence type="ECO:0000256" key="14">
    <source>
        <dbReference type="ARBA" id="ARBA00024925"/>
    </source>
</evidence>
<dbReference type="GO" id="GO:0005886">
    <property type="term" value="C:plasma membrane"/>
    <property type="evidence" value="ECO:0007669"/>
    <property type="project" value="UniProtKB-SubCell"/>
</dbReference>
<dbReference type="NCBIfam" id="NF009961">
    <property type="entry name" value="PRK13428.1"/>
    <property type="match status" value="1"/>
</dbReference>
<feature type="compositionally biased region" description="Basic and acidic residues" evidence="19">
    <location>
        <begin position="76"/>
        <end position="87"/>
    </location>
</feature>
<evidence type="ECO:0000256" key="10">
    <source>
        <dbReference type="ARBA" id="ARBA00023065"/>
    </source>
</evidence>
<keyword evidence="13 17" id="KW-0066">ATP synthesis</keyword>
<comment type="function">
    <text evidence="14">This fusion protein includes a component of the F(0) channel (subunit b) and of the F(1) subunit (subunit delta). Two copies of subunit b and one of delta together form the peripheral 'stator' stalk which links F(1) to F(0).</text>
</comment>
<dbReference type="GO" id="GO:0045259">
    <property type="term" value="C:proton-transporting ATP synthase complex"/>
    <property type="evidence" value="ECO:0007669"/>
    <property type="project" value="UniProtKB-KW"/>
</dbReference>
<dbReference type="InterPro" id="IPR005864">
    <property type="entry name" value="ATP_synth_F0_bsu_bac"/>
</dbReference>
<evidence type="ECO:0000256" key="15">
    <source>
        <dbReference type="ARBA" id="ARBA00025198"/>
    </source>
</evidence>
<evidence type="ECO:0000256" key="13">
    <source>
        <dbReference type="ARBA" id="ARBA00023310"/>
    </source>
</evidence>
<keyword evidence="11 17" id="KW-0472">Membrane</keyword>
<accession>A0A9P3Q4W9</accession>
<evidence type="ECO:0000256" key="5">
    <source>
        <dbReference type="ARBA" id="ARBA00022475"/>
    </source>
</evidence>
<dbReference type="GO" id="GO:0046933">
    <property type="term" value="F:proton-transporting ATP synthase activity, rotational mechanism"/>
    <property type="evidence" value="ECO:0007669"/>
    <property type="project" value="UniProtKB-UniRule"/>
</dbReference>
<evidence type="ECO:0000256" key="17">
    <source>
        <dbReference type="HAMAP-Rule" id="MF_01398"/>
    </source>
</evidence>
<evidence type="ECO:0000256" key="19">
    <source>
        <dbReference type="SAM" id="MobiDB-lite"/>
    </source>
</evidence>
<comment type="function">
    <text evidence="17">Component of the F(0) channel, it forms part of the peripheral stalk, linking F(1) to F(0).</text>
</comment>
<keyword evidence="8 17" id="KW-0375">Hydrogen ion transport</keyword>
<evidence type="ECO:0000256" key="8">
    <source>
        <dbReference type="ARBA" id="ARBA00022781"/>
    </source>
</evidence>
<evidence type="ECO:0000313" key="20">
    <source>
        <dbReference type="EMBL" id="GLB82729.1"/>
    </source>
</evidence>
<dbReference type="AlphaFoldDB" id="A0A9P3Q4W9"/>
<name>A0A9P3Q4W9_9MYCO</name>
<dbReference type="Pfam" id="PF00430">
    <property type="entry name" value="ATP-synt_B"/>
    <property type="match status" value="1"/>
</dbReference>
<dbReference type="InterPro" id="IPR026015">
    <property type="entry name" value="ATP_synth_OSCP/delta_N_sf"/>
</dbReference>
<comment type="caution">
    <text evidence="21">The sequence shown here is derived from an EMBL/GenBank/DDBJ whole genome shotgun (WGS) entry which is preliminary data.</text>
</comment>
<dbReference type="GeneID" id="83630236"/>
<keyword evidence="12" id="KW-0511">Multifunctional enzyme</keyword>
<dbReference type="InterPro" id="IPR002146">
    <property type="entry name" value="ATP_synth_b/b'su_bac/chlpt"/>
</dbReference>
<comment type="function">
    <text evidence="18">This protein is part of the stalk that links CF(0) to CF(1). It either transmits conformational changes from CF(0) to CF(1) or is implicated in proton conduction.</text>
</comment>
<dbReference type="Gene3D" id="1.20.5.620">
    <property type="entry name" value="F1F0 ATP synthase subunit B, membrane domain"/>
    <property type="match status" value="1"/>
</dbReference>
<keyword evidence="9 17" id="KW-1133">Transmembrane helix</keyword>
<evidence type="ECO:0000256" key="4">
    <source>
        <dbReference type="ARBA" id="ARBA00022448"/>
    </source>
</evidence>
<dbReference type="Proteomes" id="UP001064782">
    <property type="component" value="Unassembled WGS sequence"/>
</dbReference>
<gene>
    <name evidence="21" type="primary">atpFH</name>
    <name evidence="17" type="synonym">atpF</name>
    <name evidence="18" type="synonym">atpH</name>
    <name evidence="21" type="ORF">Mkiyose1413_28410</name>
    <name evidence="20" type="ORF">SRL2020028_19850</name>
</gene>
<comment type="subcellular location">
    <subcellularLocation>
        <location evidence="18">Cell membrane</location>
        <topology evidence="18">Peripheral membrane protein</topology>
    </subcellularLocation>
    <subcellularLocation>
        <location evidence="1 17">Cell membrane</location>
        <topology evidence="1 17">Single-pass membrane protein</topology>
    </subcellularLocation>
</comment>
<comment type="similarity">
    <text evidence="18">Belongs to the ATPase delta chain family.</text>
</comment>
<keyword evidence="4 17" id="KW-0813">Transport</keyword>
<dbReference type="SUPFAM" id="SSF81573">
    <property type="entry name" value="F1F0 ATP synthase subunit B, membrane domain"/>
    <property type="match status" value="1"/>
</dbReference>
<dbReference type="PANTHER" id="PTHR11910">
    <property type="entry name" value="ATP SYNTHASE DELTA CHAIN"/>
    <property type="match status" value="1"/>
</dbReference>
<dbReference type="InterPro" id="IPR028987">
    <property type="entry name" value="ATP_synth_B-like_membr_sf"/>
</dbReference>
<evidence type="ECO:0000256" key="1">
    <source>
        <dbReference type="ARBA" id="ARBA00004162"/>
    </source>
</evidence>
<evidence type="ECO:0000256" key="12">
    <source>
        <dbReference type="ARBA" id="ARBA00023268"/>
    </source>
</evidence>
<dbReference type="EMBL" id="BRXE01000015">
    <property type="protein sequence ID" value="GLB82729.1"/>
    <property type="molecule type" value="Genomic_DNA"/>
</dbReference>
<dbReference type="EMBL" id="BRZI01000019">
    <property type="protein sequence ID" value="GLD30958.1"/>
    <property type="molecule type" value="Genomic_DNA"/>
</dbReference>
<evidence type="ECO:0000313" key="21">
    <source>
        <dbReference type="EMBL" id="GLD30958.1"/>
    </source>
</evidence>
<evidence type="ECO:0000256" key="2">
    <source>
        <dbReference type="ARBA" id="ARBA00010377"/>
    </source>
</evidence>
<comment type="similarity">
    <text evidence="17">Belongs to the ATPase B chain family.</text>
</comment>
<evidence type="ECO:0000256" key="6">
    <source>
        <dbReference type="ARBA" id="ARBA00022547"/>
    </source>
</evidence>
<feature type="region of interest" description="Disordered" evidence="19">
    <location>
        <begin position="76"/>
        <end position="103"/>
    </location>
</feature>
<sequence length="446" mass="48865">MDTFIGQLVGFVAIALLVWRFVVPPVRNMMTARQEAVRQQLKDSKEAARRLEESTTAHSKAVEAAKKEAKRLVEDAKADSARIEEQMRSQAESEAERIRAQGGRQSELLRAQMTRQLRLELGHESVRQAGELVRNYVADADQQAATVDRFLDELDDMAPEAVDVEYPLLAKMRAASRHALDDLVERFKDIIKDLDKQGLNTLAEELASVAALLHRETVATRYLTVPAEDSAPRVRLIERILEGKVGAPTLEVLRAAVAERWSANADLIDAIEHVSRQALLEVAEQDGTTDEVEDQLFRFSRILDAQPRLAVLLGSDTAPAEGRVGLLRKVLESSSGKVNPVAVSLLSQTVELLRGQPAEEAVLFLAQVAVARRGEVVAQVSAAAELSDSQRTRLSEVLGRIYGHPVAVQLQIDPELLGGLLISVGDEVIDGTLKSRLAAAEAQLPD</sequence>
<dbReference type="RefSeq" id="WP_236976842.1">
    <property type="nucleotide sequence ID" value="NZ_BRXE01000015.1"/>
</dbReference>
<evidence type="ECO:0000256" key="7">
    <source>
        <dbReference type="ARBA" id="ARBA00022692"/>
    </source>
</evidence>
<dbReference type="NCBIfam" id="TIGR01144">
    <property type="entry name" value="ATP_synt_b"/>
    <property type="match status" value="1"/>
</dbReference>
<keyword evidence="7 17" id="KW-0812">Transmembrane</keyword>
<proteinExistence type="inferred from homology"/>
<organism evidence="21 22">
    <name type="scientific">Mycobacterium kiyosense</name>
    <dbReference type="NCBI Taxonomy" id="2871094"/>
    <lineage>
        <taxon>Bacteria</taxon>
        <taxon>Bacillati</taxon>
        <taxon>Actinomycetota</taxon>
        <taxon>Actinomycetes</taxon>
        <taxon>Mycobacteriales</taxon>
        <taxon>Mycobacteriaceae</taxon>
        <taxon>Mycobacterium</taxon>
    </lineage>
</organism>
<keyword evidence="5 17" id="KW-1003">Cell membrane</keyword>
<comment type="function">
    <text evidence="15 17">F(1)F(0) ATP synthase produces ATP from ADP in the presence of a proton or sodium gradient. F-type ATPases consist of two structural domains, F(1) containing the extramembraneous catalytic core and F(0) containing the membrane proton channel, linked together by a central stalk and a peripheral stalk. During catalysis, ATP synthesis in the catalytic domain of F(1) is coupled via a rotary mechanism of the central stalk subunits to proton translocation.</text>
</comment>
<comment type="subunit">
    <text evidence="16 17">F-type ATPases have 2 components, F(1) - the catalytic core - and F(0) - the membrane proton channel. F(1) has five subunits: alpha(3), beta(3), gamma(1), delta(1), epsilon(1). F(0) has three main subunits: a(1), b(2) and c(10-14). The alpha and beta chains form an alternating ring which encloses part of the gamma chain. F(1) is attached to F(0) by a central stalk formed by the gamma and epsilon chains, while a peripheral stalk is formed by the delta and b chains.</text>
</comment>